<protein>
    <recommendedName>
        <fullName evidence="8">Homeobox domain-containing protein</fullName>
    </recommendedName>
</protein>
<dbReference type="OrthoDB" id="6159439at2759"/>
<dbReference type="PROSITE" id="PS00027">
    <property type="entry name" value="HOMEOBOX_1"/>
    <property type="match status" value="1"/>
</dbReference>
<dbReference type="OMA" id="CYQDKSA"/>
<organism evidence="9 10">
    <name type="scientific">Patiria miniata</name>
    <name type="common">Bat star</name>
    <name type="synonym">Asterina miniata</name>
    <dbReference type="NCBI Taxonomy" id="46514"/>
    <lineage>
        <taxon>Eukaryota</taxon>
        <taxon>Metazoa</taxon>
        <taxon>Echinodermata</taxon>
        <taxon>Eleutherozoa</taxon>
        <taxon>Asterozoa</taxon>
        <taxon>Asteroidea</taxon>
        <taxon>Valvatacea</taxon>
        <taxon>Valvatida</taxon>
        <taxon>Asterinidae</taxon>
        <taxon>Patiria</taxon>
    </lineage>
</organism>
<dbReference type="InterPro" id="IPR001356">
    <property type="entry name" value="HD"/>
</dbReference>
<keyword evidence="2 5" id="KW-0371">Homeobox</keyword>
<dbReference type="PRINTS" id="PR00031">
    <property type="entry name" value="HTHREPRESSR"/>
</dbReference>
<dbReference type="PANTHER" id="PTHR46808:SF1">
    <property type="entry name" value="H2.0-LIKE HOMEOBOX PROTEIN"/>
    <property type="match status" value="1"/>
</dbReference>
<dbReference type="CDD" id="cd00086">
    <property type="entry name" value="homeodomain"/>
    <property type="match status" value="1"/>
</dbReference>
<evidence type="ECO:0000256" key="3">
    <source>
        <dbReference type="ARBA" id="ARBA00023242"/>
    </source>
</evidence>
<feature type="compositionally biased region" description="Polar residues" evidence="7">
    <location>
        <begin position="265"/>
        <end position="279"/>
    </location>
</feature>
<evidence type="ECO:0000259" key="8">
    <source>
        <dbReference type="PROSITE" id="PS50071"/>
    </source>
</evidence>
<evidence type="ECO:0000256" key="7">
    <source>
        <dbReference type="SAM" id="MobiDB-lite"/>
    </source>
</evidence>
<dbReference type="AlphaFoldDB" id="A0A914BFV9"/>
<dbReference type="RefSeq" id="XP_038075143.1">
    <property type="nucleotide sequence ID" value="XM_038219215.1"/>
</dbReference>
<evidence type="ECO:0000256" key="2">
    <source>
        <dbReference type="ARBA" id="ARBA00023155"/>
    </source>
</evidence>
<keyword evidence="10" id="KW-1185">Reference proteome</keyword>
<name>A0A914BFV9_PATMI</name>
<evidence type="ECO:0000313" key="9">
    <source>
        <dbReference type="EnsemblMetazoa" id="XP_038075143.1"/>
    </source>
</evidence>
<dbReference type="GeneID" id="119742940"/>
<feature type="domain" description="Homeobox" evidence="8">
    <location>
        <begin position="286"/>
        <end position="346"/>
    </location>
</feature>
<sequence>MITMMYMYSTGLPLVPYYSIPSSYVHVTPRCTGQTSYQHLSPTITREDLLPSGYKSLNCPTGILADPQEQAPATDGTDYGVERATAGRGLPVDGCLSPAGRGAEKKAGCDRPSSAQGNKQLKFGIDTILGNHGSPASERTEKRKAVETIEPLPRYPASIISVTGTERYINDLNGHAVTGNGWSQSRRDVDGIPGYTGQGRTGNHTGTQLQQLPSKFSPVTDYCQGCYQDKSALAQHRCEPWSYVPYTYRLDPNLPYSTKEPHPSHQLTHPHQQAHTAPNTRLAGRRKRSWSRAVFTSLQRKGLEKRFEMQKYVNKPDRRQLAAALGLTDAQVKVWFQNRRMKWRHFQRMQKQQQQAADTSSAGASTRLTDDCSGTDEEDPTEKRGVLPVGNKDEMKDRDRFSMDNRGIVKDARSWLPE</sequence>
<dbReference type="SMART" id="SM00389">
    <property type="entry name" value="HOX"/>
    <property type="match status" value="1"/>
</dbReference>
<dbReference type="GO" id="GO:0000981">
    <property type="term" value="F:DNA-binding transcription factor activity, RNA polymerase II-specific"/>
    <property type="evidence" value="ECO:0007669"/>
    <property type="project" value="InterPro"/>
</dbReference>
<reference evidence="9" key="1">
    <citation type="submission" date="2022-11" db="UniProtKB">
        <authorList>
            <consortium name="EnsemblMetazoa"/>
        </authorList>
    </citation>
    <scope>IDENTIFICATION</scope>
</reference>
<dbReference type="InterPro" id="IPR020479">
    <property type="entry name" value="HD_metazoa"/>
</dbReference>
<dbReference type="Proteomes" id="UP000887568">
    <property type="component" value="Unplaced"/>
</dbReference>
<evidence type="ECO:0000313" key="10">
    <source>
        <dbReference type="Proteomes" id="UP000887568"/>
    </source>
</evidence>
<keyword evidence="3 5" id="KW-0539">Nucleus</keyword>
<feature type="region of interest" description="Disordered" evidence="7">
    <location>
        <begin position="257"/>
        <end position="288"/>
    </location>
</feature>
<feature type="DNA-binding region" description="Homeobox" evidence="5">
    <location>
        <begin position="288"/>
        <end position="347"/>
    </location>
</feature>
<dbReference type="InterPro" id="IPR017970">
    <property type="entry name" value="Homeobox_CS"/>
</dbReference>
<dbReference type="InterPro" id="IPR009057">
    <property type="entry name" value="Homeodomain-like_sf"/>
</dbReference>
<feature type="region of interest" description="Disordered" evidence="7">
    <location>
        <begin position="347"/>
        <end position="418"/>
    </location>
</feature>
<dbReference type="Pfam" id="PF00046">
    <property type="entry name" value="Homeodomain"/>
    <property type="match status" value="1"/>
</dbReference>
<dbReference type="GO" id="GO:0005634">
    <property type="term" value="C:nucleus"/>
    <property type="evidence" value="ECO:0007669"/>
    <property type="project" value="UniProtKB-SubCell"/>
</dbReference>
<evidence type="ECO:0000256" key="5">
    <source>
        <dbReference type="PROSITE-ProRule" id="PRU00108"/>
    </source>
</evidence>
<dbReference type="SUPFAM" id="SSF46689">
    <property type="entry name" value="Homeodomain-like"/>
    <property type="match status" value="1"/>
</dbReference>
<dbReference type="PROSITE" id="PS50071">
    <property type="entry name" value="HOMEOBOX_2"/>
    <property type="match status" value="1"/>
</dbReference>
<proteinExistence type="inferred from homology"/>
<dbReference type="PRINTS" id="PR00024">
    <property type="entry name" value="HOMEOBOX"/>
</dbReference>
<dbReference type="InterPro" id="IPR052497">
    <property type="entry name" value="H2.0_Homeobox_TF"/>
</dbReference>
<dbReference type="EnsemblMetazoa" id="XM_038219215.1">
    <property type="protein sequence ID" value="XP_038075143.1"/>
    <property type="gene ID" value="LOC119742940"/>
</dbReference>
<evidence type="ECO:0000256" key="1">
    <source>
        <dbReference type="ARBA" id="ARBA00023125"/>
    </source>
</evidence>
<keyword evidence="1 5" id="KW-0238">DNA-binding</keyword>
<dbReference type="PANTHER" id="PTHR46808">
    <property type="entry name" value="H2.0-LIKE HOMEOBOX PROTEIN"/>
    <property type="match status" value="1"/>
</dbReference>
<evidence type="ECO:0000256" key="6">
    <source>
        <dbReference type="RuleBase" id="RU000682"/>
    </source>
</evidence>
<accession>A0A914BFV9</accession>
<dbReference type="Gene3D" id="1.10.10.60">
    <property type="entry name" value="Homeodomain-like"/>
    <property type="match status" value="1"/>
</dbReference>
<feature type="compositionally biased region" description="Low complexity" evidence="7">
    <location>
        <begin position="349"/>
        <end position="365"/>
    </location>
</feature>
<comment type="subcellular location">
    <subcellularLocation>
        <location evidence="5 6">Nucleus</location>
    </subcellularLocation>
</comment>
<feature type="compositionally biased region" description="Basic and acidic residues" evidence="7">
    <location>
        <begin position="381"/>
        <end position="418"/>
    </location>
</feature>
<evidence type="ECO:0000256" key="4">
    <source>
        <dbReference type="ARBA" id="ARBA00038504"/>
    </source>
</evidence>
<dbReference type="InterPro" id="IPR000047">
    <property type="entry name" value="HTH_motif"/>
</dbReference>
<comment type="similarity">
    <text evidence="4">Belongs to the H2.0 homeobox family.</text>
</comment>
<dbReference type="GO" id="GO:0043565">
    <property type="term" value="F:sequence-specific DNA binding"/>
    <property type="evidence" value="ECO:0007669"/>
    <property type="project" value="TreeGrafter"/>
</dbReference>